<proteinExistence type="predicted"/>
<dbReference type="InterPro" id="IPR029154">
    <property type="entry name" value="HIBADH-like_NADP-bd"/>
</dbReference>
<evidence type="ECO:0000313" key="6">
    <source>
        <dbReference type="EMBL" id="KAJ5363605.1"/>
    </source>
</evidence>
<reference evidence="6" key="1">
    <citation type="submission" date="2022-11" db="EMBL/GenBank/DDBJ databases">
        <authorList>
            <person name="Petersen C."/>
        </authorList>
    </citation>
    <scope>NUCLEOTIDE SEQUENCE</scope>
    <source>
        <strain evidence="6">IBT 29864</strain>
    </source>
</reference>
<sequence>MEDSFAFIGLGAMGFGMAGNIRQKMQASATLYVFDINLEACEGFTAKFDQFGPIEIAKSVKEAARNAKVLISSLPSADAVREAYLGDTDCCIRTTRNLERLILDTSTIEPSTARELAKNVSETGVGYYVDTPLSGGPQAAASGKLSFMIGHTKPEESDPMGGRIQHILEMLGDPQKLFWCGRIGAGLTAKISNNYIACSVLLLVAEAMAIGVRGGLDPELLYEVIHNSSGQTFMGDILHTVQKAYPNSNVFPIDLMIKDLALGMMAGKAAEVSPRMAQMAWRIWHEAAENPDVLYLDALKDFKPE</sequence>
<keyword evidence="2" id="KW-0520">NAD</keyword>
<dbReference type="Gene3D" id="3.40.50.720">
    <property type="entry name" value="NAD(P)-binding Rossmann-like Domain"/>
    <property type="match status" value="1"/>
</dbReference>
<gene>
    <name evidence="6" type="ORF">N7496_009318</name>
</gene>
<dbReference type="PIRSF" id="PIRSF000103">
    <property type="entry name" value="HIBADH"/>
    <property type="match status" value="1"/>
</dbReference>
<comment type="caution">
    <text evidence="6">The sequence shown here is derived from an EMBL/GenBank/DDBJ whole genome shotgun (WGS) entry which is preliminary data.</text>
</comment>
<dbReference type="GeneID" id="81441411"/>
<dbReference type="AlphaFoldDB" id="A0A9W9RNR2"/>
<organism evidence="6 7">
    <name type="scientific">Penicillium cataractarum</name>
    <dbReference type="NCBI Taxonomy" id="2100454"/>
    <lineage>
        <taxon>Eukaryota</taxon>
        <taxon>Fungi</taxon>
        <taxon>Dikarya</taxon>
        <taxon>Ascomycota</taxon>
        <taxon>Pezizomycotina</taxon>
        <taxon>Eurotiomycetes</taxon>
        <taxon>Eurotiomycetidae</taxon>
        <taxon>Eurotiales</taxon>
        <taxon>Aspergillaceae</taxon>
        <taxon>Penicillium</taxon>
    </lineage>
</organism>
<dbReference type="InterPro" id="IPR006115">
    <property type="entry name" value="6PGDH_NADP-bd"/>
</dbReference>
<feature type="active site" evidence="3">
    <location>
        <position position="190"/>
    </location>
</feature>
<evidence type="ECO:0000259" key="4">
    <source>
        <dbReference type="Pfam" id="PF03446"/>
    </source>
</evidence>
<feature type="domain" description="3-hydroxyisobutyrate dehydrogenase-like NAD-binding" evidence="5">
    <location>
        <begin position="184"/>
        <end position="289"/>
    </location>
</feature>
<dbReference type="Pfam" id="PF03446">
    <property type="entry name" value="NAD_binding_2"/>
    <property type="match status" value="1"/>
</dbReference>
<evidence type="ECO:0000256" key="3">
    <source>
        <dbReference type="PIRSR" id="PIRSR000103-1"/>
    </source>
</evidence>
<dbReference type="PANTHER" id="PTHR22981:SF81">
    <property type="entry name" value="DEHYDROGENASE, PUTATIVE-RELATED"/>
    <property type="match status" value="1"/>
</dbReference>
<evidence type="ECO:0000259" key="5">
    <source>
        <dbReference type="Pfam" id="PF14833"/>
    </source>
</evidence>
<dbReference type="OrthoDB" id="21615at2759"/>
<reference evidence="6" key="2">
    <citation type="journal article" date="2023" name="IMA Fungus">
        <title>Comparative genomic study of the Penicillium genus elucidates a diverse pangenome and 15 lateral gene transfer events.</title>
        <authorList>
            <person name="Petersen C."/>
            <person name="Sorensen T."/>
            <person name="Nielsen M.R."/>
            <person name="Sondergaard T.E."/>
            <person name="Sorensen J.L."/>
            <person name="Fitzpatrick D.A."/>
            <person name="Frisvad J.C."/>
            <person name="Nielsen K.L."/>
        </authorList>
    </citation>
    <scope>NUCLEOTIDE SEQUENCE</scope>
    <source>
        <strain evidence="6">IBT 29864</strain>
    </source>
</reference>
<dbReference type="PROSITE" id="PS00895">
    <property type="entry name" value="3_HYDROXYISOBUT_DH"/>
    <property type="match status" value="1"/>
</dbReference>
<evidence type="ECO:0000313" key="7">
    <source>
        <dbReference type="Proteomes" id="UP001147782"/>
    </source>
</evidence>
<keyword evidence="1" id="KW-0560">Oxidoreductase</keyword>
<dbReference type="GO" id="GO:0050661">
    <property type="term" value="F:NADP binding"/>
    <property type="evidence" value="ECO:0007669"/>
    <property type="project" value="InterPro"/>
</dbReference>
<evidence type="ECO:0000256" key="2">
    <source>
        <dbReference type="ARBA" id="ARBA00023027"/>
    </source>
</evidence>
<feature type="domain" description="6-phosphogluconate dehydrogenase NADP-binding" evidence="4">
    <location>
        <begin position="5"/>
        <end position="153"/>
    </location>
</feature>
<dbReference type="GO" id="GO:0006574">
    <property type="term" value="P:L-valine catabolic process"/>
    <property type="evidence" value="ECO:0007669"/>
    <property type="project" value="TreeGrafter"/>
</dbReference>
<dbReference type="InterPro" id="IPR015815">
    <property type="entry name" value="HIBADH-related"/>
</dbReference>
<protein>
    <recommendedName>
        <fullName evidence="8">6-phosphogluconate dehydrogenase NADP-binding domain-containing protein</fullName>
    </recommendedName>
</protein>
<dbReference type="RefSeq" id="XP_056551232.1">
    <property type="nucleotide sequence ID" value="XM_056702232.1"/>
</dbReference>
<dbReference type="GO" id="GO:0051287">
    <property type="term" value="F:NAD binding"/>
    <property type="evidence" value="ECO:0007669"/>
    <property type="project" value="InterPro"/>
</dbReference>
<keyword evidence="7" id="KW-1185">Reference proteome</keyword>
<dbReference type="SUPFAM" id="SSF48179">
    <property type="entry name" value="6-phosphogluconate dehydrogenase C-terminal domain-like"/>
    <property type="match status" value="1"/>
</dbReference>
<dbReference type="GO" id="GO:0008442">
    <property type="term" value="F:3-hydroxyisobutyrate dehydrogenase activity"/>
    <property type="evidence" value="ECO:0007669"/>
    <property type="project" value="TreeGrafter"/>
</dbReference>
<dbReference type="InterPro" id="IPR008927">
    <property type="entry name" value="6-PGluconate_DH-like_C_sf"/>
</dbReference>
<dbReference type="SUPFAM" id="SSF51735">
    <property type="entry name" value="NAD(P)-binding Rossmann-fold domains"/>
    <property type="match status" value="1"/>
</dbReference>
<dbReference type="InterPro" id="IPR002204">
    <property type="entry name" value="3-OH-isobutyrate_DH-rel_CS"/>
</dbReference>
<dbReference type="Pfam" id="PF14833">
    <property type="entry name" value="NAD_binding_11"/>
    <property type="match status" value="1"/>
</dbReference>
<evidence type="ECO:0000256" key="1">
    <source>
        <dbReference type="ARBA" id="ARBA00023002"/>
    </source>
</evidence>
<dbReference type="EMBL" id="JAPZBS010000008">
    <property type="protein sequence ID" value="KAJ5363605.1"/>
    <property type="molecule type" value="Genomic_DNA"/>
</dbReference>
<evidence type="ECO:0008006" key="8">
    <source>
        <dbReference type="Google" id="ProtNLM"/>
    </source>
</evidence>
<dbReference type="PANTHER" id="PTHR22981">
    <property type="entry name" value="3-HYDROXYISOBUTYRATE DEHYDROGENASE-RELATED"/>
    <property type="match status" value="1"/>
</dbReference>
<dbReference type="Gene3D" id="1.10.1040.10">
    <property type="entry name" value="N-(1-d-carboxylethyl)-l-norvaline Dehydrogenase, domain 2"/>
    <property type="match status" value="1"/>
</dbReference>
<dbReference type="GO" id="GO:0005739">
    <property type="term" value="C:mitochondrion"/>
    <property type="evidence" value="ECO:0007669"/>
    <property type="project" value="TreeGrafter"/>
</dbReference>
<accession>A0A9W9RNR2</accession>
<dbReference type="Proteomes" id="UP001147782">
    <property type="component" value="Unassembled WGS sequence"/>
</dbReference>
<name>A0A9W9RNR2_9EURO</name>
<dbReference type="InterPro" id="IPR013328">
    <property type="entry name" value="6PGD_dom2"/>
</dbReference>
<dbReference type="InterPro" id="IPR036291">
    <property type="entry name" value="NAD(P)-bd_dom_sf"/>
</dbReference>